<feature type="domain" description="DH" evidence="2">
    <location>
        <begin position="267"/>
        <end position="461"/>
    </location>
</feature>
<dbReference type="GO" id="GO:0005085">
    <property type="term" value="F:guanyl-nucleotide exchange factor activity"/>
    <property type="evidence" value="ECO:0007669"/>
    <property type="project" value="InterPro"/>
</dbReference>
<feature type="compositionally biased region" description="Low complexity" evidence="1">
    <location>
        <begin position="790"/>
        <end position="803"/>
    </location>
</feature>
<dbReference type="InterPro" id="IPR000219">
    <property type="entry name" value="DH_dom"/>
</dbReference>
<dbReference type="GeneID" id="30150290"/>
<evidence type="ECO:0000259" key="2">
    <source>
        <dbReference type="SMART" id="SM00325"/>
    </source>
</evidence>
<feature type="region of interest" description="Disordered" evidence="1">
    <location>
        <begin position="1112"/>
        <end position="1164"/>
    </location>
</feature>
<reference evidence="4" key="1">
    <citation type="submission" date="2016-05" db="EMBL/GenBank/DDBJ databases">
        <title>Comparative genomics of biotechnologically important yeasts.</title>
        <authorList>
            <consortium name="DOE Joint Genome Institute"/>
            <person name="Riley R."/>
            <person name="Haridas S."/>
            <person name="Wolfe K.H."/>
            <person name="Lopes M.R."/>
            <person name="Hittinger C.T."/>
            <person name="Goker M."/>
            <person name="Salamov A."/>
            <person name="Wisecaver J."/>
            <person name="Long T.M."/>
            <person name="Aerts A.L."/>
            <person name="Barry K."/>
            <person name="Choi C."/>
            <person name="Clum A."/>
            <person name="Coughlan A.Y."/>
            <person name="Deshpande S."/>
            <person name="Douglass A.P."/>
            <person name="Hanson S.J."/>
            <person name="Klenk H.-P."/>
            <person name="Labutti K."/>
            <person name="Lapidus A."/>
            <person name="Lindquist E."/>
            <person name="Lipzen A."/>
            <person name="Meier-Kolthoff J.P."/>
            <person name="Ohm R.A."/>
            <person name="Otillar R.P."/>
            <person name="Pangilinan J."/>
            <person name="Peng Y."/>
            <person name="Rokas A."/>
            <person name="Rosa C.A."/>
            <person name="Scheuner C."/>
            <person name="Sibirny A.A."/>
            <person name="Slot J.C."/>
            <person name="Stielow J.B."/>
            <person name="Sun H."/>
            <person name="Kurtzman C.P."/>
            <person name="Blackwell M."/>
            <person name="Grigoriev I.V."/>
            <person name="Jeffries T.W."/>
        </authorList>
    </citation>
    <scope>NUCLEOTIDE SEQUENCE [LARGE SCALE GENOMIC DNA]</scope>
    <source>
        <strain evidence="4">NRRL Y-12698</strain>
    </source>
</reference>
<name>A0A1E3QMD8_9ASCO</name>
<feature type="region of interest" description="Disordered" evidence="1">
    <location>
        <begin position="1039"/>
        <end position="1064"/>
    </location>
</feature>
<feature type="compositionally biased region" description="Basic and acidic residues" evidence="1">
    <location>
        <begin position="1039"/>
        <end position="1058"/>
    </location>
</feature>
<gene>
    <name evidence="3" type="ORF">BABINDRAFT_64759</name>
</gene>
<protein>
    <recommendedName>
        <fullName evidence="2">DH domain-containing protein</fullName>
    </recommendedName>
</protein>
<dbReference type="Pfam" id="PF12015">
    <property type="entry name" value="Bud3_N"/>
    <property type="match status" value="1"/>
</dbReference>
<evidence type="ECO:0000256" key="1">
    <source>
        <dbReference type="SAM" id="MobiDB-lite"/>
    </source>
</evidence>
<dbReference type="InterPro" id="IPR057454">
    <property type="entry name" value="Bud3_C"/>
</dbReference>
<evidence type="ECO:0000313" key="4">
    <source>
        <dbReference type="Proteomes" id="UP000094336"/>
    </source>
</evidence>
<dbReference type="Proteomes" id="UP000094336">
    <property type="component" value="Unassembled WGS sequence"/>
</dbReference>
<dbReference type="OrthoDB" id="4066896at2759"/>
<dbReference type="EMBL" id="KV454434">
    <property type="protein sequence ID" value="ODQ78879.1"/>
    <property type="molecule type" value="Genomic_DNA"/>
</dbReference>
<feature type="region of interest" description="Disordered" evidence="1">
    <location>
        <begin position="783"/>
        <end position="818"/>
    </location>
</feature>
<dbReference type="InterPro" id="IPR021895">
    <property type="entry name" value="Bud3_N"/>
</dbReference>
<accession>A0A1E3QMD8</accession>
<dbReference type="STRING" id="984486.A0A1E3QMD8"/>
<feature type="compositionally biased region" description="Low complexity" evidence="1">
    <location>
        <begin position="1130"/>
        <end position="1144"/>
    </location>
</feature>
<feature type="compositionally biased region" description="Polar residues" evidence="1">
    <location>
        <begin position="1115"/>
        <end position="1129"/>
    </location>
</feature>
<organism evidence="3 4">
    <name type="scientific">Babjeviella inositovora NRRL Y-12698</name>
    <dbReference type="NCBI Taxonomy" id="984486"/>
    <lineage>
        <taxon>Eukaryota</taxon>
        <taxon>Fungi</taxon>
        <taxon>Dikarya</taxon>
        <taxon>Ascomycota</taxon>
        <taxon>Saccharomycotina</taxon>
        <taxon>Pichiomycetes</taxon>
        <taxon>Serinales incertae sedis</taxon>
        <taxon>Babjeviella</taxon>
    </lineage>
</organism>
<evidence type="ECO:0000313" key="3">
    <source>
        <dbReference type="EMBL" id="ODQ78879.1"/>
    </source>
</evidence>
<proteinExistence type="predicted"/>
<dbReference type="RefSeq" id="XP_018984207.1">
    <property type="nucleotide sequence ID" value="XM_019132437.1"/>
</dbReference>
<sequence>MSLHRNFSTGYYGDGLSTASAVTVYDNKIIVVNMGAARDALGRRTLDEWRAVLPSAAYFVGTDPKLFGRCLAFVYEDPHTRKLSTVLVSRHGESQYNSLTLDARSKYFPACENLLPKNKKSNVRRALAIANLRTCAILAPRARLTLGARGWDETDAGALANRMELVANRAPADIGAALLALGYLRDKFTNSVNLDVVYVDSEAAVDDNNRLVFLLGDQLDLLFDPLMEYSPEPTEKIYRVPSGQDAASGMAQPGIVTATDSPLAQAILAELFASQTSLTDKLVHFLQTFVVPLRIRVLNGEFPLTINAFNKIFPPTIDEITRVNCIFLESLEAAMPYGSFEVIKACGKTIPYFYKAYMRHEAATKTFSRRVTEFLGDHGQQVARDLPTVDLLLYTVRHIESIVFSSLNLIKLKMILTRLYHEKTDKSEREAATPVTTDQIETEMFLQMETFYRSALQTIDSFGRDTLKPYQRRVFTPTGKILTELADGWPVELQYGWLTRRVVGIFDATNLHTNAPSVIIVFSDHVLFLNVGEAVAPGPGARESLHRPSVSDILMHSLVNECPLENIPPLAVAGYAAIGGIHALTYDDATCIQFYVSGPGILGGTSGESAGEAVRTFRLAAPKLNSGFQVIELINKAKILDKSTSFHLFKYLDQGLSIYSIAHEIDHFLQETSRSPFALFLNTHIDRSYLQRYDLYLAVSACFLDDDSVQITGFSRGTLSVDRDEKEFLMVVLSGSLAAYLVEMFAKVYPSFMSHSNPDFHESLMRADATLVGAVETFLRDEPEVEVPAKSQTKSQTKPQTPQVSPVATPVLPHASPKPILKPQTIPKVIKSQPAPGAIKSQPVEKRPSFFKRLFRSKAKGAGLKPAKQTPEPAKTIKRKITKLFHSEEVLKPVVPSKSLSGPNDVLSELKMVSPDPDKVSHDPKVSPLLVAPLVVQPMEHSDNDTIRYAPQPILTATPSKPLTFVPLLPDDVSRSKTRDSLTMQNAQSLDNLRSVSMHESINKLVEDEVPNWRVIVRDNSSLLDIHRRFLHEDRIARDENEKQNENQNRMDEMKRTSPEVGTNDYSLYHSDVTVNYTLQTTSNFQSPYRIGVTTQTPSGTAKISQNFVRLGKSPDSTQTNEAPQTACDSPQSIRHSSQSIQSPRRLDWVGTGSPSHSNTSVTPQLTFGDLDFGEGPRSLDFGSFGDSALGTDDTLKGKLGDSQFLNYSVFDVHTNLLTSLELAADDSKTIETDSAYYTPENIKLDSFDVTTEKAFLRSDSSIEIISYGDVATVQPVTWQEVARIERYVVGEASVETSDSWDGFPGLTLAKTADLIPTLTQNLPVRSLKTFRDMSMRYLADYLNGTELFVDD</sequence>
<dbReference type="Pfam" id="PF25351">
    <property type="entry name" value="PH_BUD3_C"/>
    <property type="match status" value="1"/>
</dbReference>
<feature type="compositionally biased region" description="Polar residues" evidence="1">
    <location>
        <begin position="1153"/>
        <end position="1164"/>
    </location>
</feature>
<dbReference type="SMART" id="SM00325">
    <property type="entry name" value="RhoGEF"/>
    <property type="match status" value="1"/>
</dbReference>
<keyword evidence="4" id="KW-1185">Reference proteome</keyword>